<dbReference type="PANTHER" id="PTHR43537:SF51">
    <property type="entry name" value="HTH-TYPE TRANSCRIPTIONAL REGULATOR LGOR-RELATED"/>
    <property type="match status" value="1"/>
</dbReference>
<gene>
    <name evidence="5" type="primary">csiR_4</name>
    <name evidence="5" type="ORF">BOA8489_02082</name>
</gene>
<organism evidence="5 6">
    <name type="scientific">Boseongicola aestuarii</name>
    <dbReference type="NCBI Taxonomy" id="1470561"/>
    <lineage>
        <taxon>Bacteria</taxon>
        <taxon>Pseudomonadati</taxon>
        <taxon>Pseudomonadota</taxon>
        <taxon>Alphaproteobacteria</taxon>
        <taxon>Rhodobacterales</taxon>
        <taxon>Paracoccaceae</taxon>
        <taxon>Boseongicola</taxon>
    </lineage>
</organism>
<dbReference type="SUPFAM" id="SSF48008">
    <property type="entry name" value="GntR ligand-binding domain-like"/>
    <property type="match status" value="1"/>
</dbReference>
<dbReference type="Gene3D" id="1.20.120.530">
    <property type="entry name" value="GntR ligand-binding domain-like"/>
    <property type="match status" value="1"/>
</dbReference>
<dbReference type="InterPro" id="IPR000524">
    <property type="entry name" value="Tscrpt_reg_HTH_GntR"/>
</dbReference>
<protein>
    <submittedName>
        <fullName evidence="5">HTH-type transcriptional repressor CsiR</fullName>
    </submittedName>
</protein>
<dbReference type="InterPro" id="IPR036390">
    <property type="entry name" value="WH_DNA-bd_sf"/>
</dbReference>
<evidence type="ECO:0000256" key="1">
    <source>
        <dbReference type="ARBA" id="ARBA00023015"/>
    </source>
</evidence>
<dbReference type="InterPro" id="IPR036388">
    <property type="entry name" value="WH-like_DNA-bd_sf"/>
</dbReference>
<dbReference type="Pfam" id="PF00392">
    <property type="entry name" value="GntR"/>
    <property type="match status" value="1"/>
</dbReference>
<evidence type="ECO:0000256" key="2">
    <source>
        <dbReference type="ARBA" id="ARBA00023125"/>
    </source>
</evidence>
<sequence>MNQPDRTEAFSPDGTLVTADKRVVVSLRQMILDGSLEPDSKISEVLISKMFDVSRTPARLALRALEVEGLIRKRDGRGYTVLAFNSEDLAKAYEVRGVLEGLAAGTLARTGIDEESARTLNEGIAEIDAILQSARTAAEIIQRYQDINVVFHGRIMQGCGNDFVGLAVTRLEYLPLLRLGTVVFNEAKTFEELNRLRFGNMQHRLILDAIERQDPYRAETLMREHANQIPVYTSLFV</sequence>
<dbReference type="Gene3D" id="1.10.10.10">
    <property type="entry name" value="Winged helix-like DNA-binding domain superfamily/Winged helix DNA-binding domain"/>
    <property type="match status" value="1"/>
</dbReference>
<evidence type="ECO:0000259" key="4">
    <source>
        <dbReference type="PROSITE" id="PS50949"/>
    </source>
</evidence>
<keyword evidence="1" id="KW-0805">Transcription regulation</keyword>
<evidence type="ECO:0000313" key="5">
    <source>
        <dbReference type="EMBL" id="SMX23968.1"/>
    </source>
</evidence>
<dbReference type="OrthoDB" id="9816161at2"/>
<keyword evidence="3" id="KW-0804">Transcription</keyword>
<dbReference type="Pfam" id="PF07729">
    <property type="entry name" value="FCD"/>
    <property type="match status" value="1"/>
</dbReference>
<dbReference type="CDD" id="cd07377">
    <property type="entry name" value="WHTH_GntR"/>
    <property type="match status" value="1"/>
</dbReference>
<dbReference type="PROSITE" id="PS50949">
    <property type="entry name" value="HTH_GNTR"/>
    <property type="match status" value="1"/>
</dbReference>
<dbReference type="RefSeq" id="WP_093973931.1">
    <property type="nucleotide sequence ID" value="NZ_FXXQ01000006.1"/>
</dbReference>
<dbReference type="Proteomes" id="UP000201838">
    <property type="component" value="Unassembled WGS sequence"/>
</dbReference>
<feature type="domain" description="HTH gntR-type" evidence="4">
    <location>
        <begin position="17"/>
        <end position="84"/>
    </location>
</feature>
<evidence type="ECO:0000313" key="6">
    <source>
        <dbReference type="Proteomes" id="UP000201838"/>
    </source>
</evidence>
<dbReference type="GO" id="GO:0003677">
    <property type="term" value="F:DNA binding"/>
    <property type="evidence" value="ECO:0007669"/>
    <property type="project" value="UniProtKB-KW"/>
</dbReference>
<proteinExistence type="predicted"/>
<dbReference type="SMART" id="SM00345">
    <property type="entry name" value="HTH_GNTR"/>
    <property type="match status" value="1"/>
</dbReference>
<dbReference type="InterPro" id="IPR011711">
    <property type="entry name" value="GntR_C"/>
</dbReference>
<evidence type="ECO:0000256" key="3">
    <source>
        <dbReference type="ARBA" id="ARBA00023163"/>
    </source>
</evidence>
<dbReference type="SMART" id="SM00895">
    <property type="entry name" value="FCD"/>
    <property type="match status" value="1"/>
</dbReference>
<dbReference type="AlphaFoldDB" id="A0A238IZR0"/>
<dbReference type="GO" id="GO:0003700">
    <property type="term" value="F:DNA-binding transcription factor activity"/>
    <property type="evidence" value="ECO:0007669"/>
    <property type="project" value="InterPro"/>
</dbReference>
<name>A0A238IZR0_9RHOB</name>
<dbReference type="SUPFAM" id="SSF46785">
    <property type="entry name" value="Winged helix' DNA-binding domain"/>
    <property type="match status" value="1"/>
</dbReference>
<dbReference type="InterPro" id="IPR008920">
    <property type="entry name" value="TF_FadR/GntR_C"/>
</dbReference>
<dbReference type="PANTHER" id="PTHR43537">
    <property type="entry name" value="TRANSCRIPTIONAL REGULATOR, GNTR FAMILY"/>
    <property type="match status" value="1"/>
</dbReference>
<reference evidence="5 6" key="1">
    <citation type="submission" date="2017-05" db="EMBL/GenBank/DDBJ databases">
        <authorList>
            <person name="Song R."/>
            <person name="Chenine A.L."/>
            <person name="Ruprecht R.M."/>
        </authorList>
    </citation>
    <scope>NUCLEOTIDE SEQUENCE [LARGE SCALE GENOMIC DNA]</scope>
    <source>
        <strain evidence="5 6">CECT 8489</strain>
    </source>
</reference>
<dbReference type="EMBL" id="FXXQ01000006">
    <property type="protein sequence ID" value="SMX23968.1"/>
    <property type="molecule type" value="Genomic_DNA"/>
</dbReference>
<accession>A0A238IZR0</accession>
<keyword evidence="6" id="KW-1185">Reference proteome</keyword>
<keyword evidence="2" id="KW-0238">DNA-binding</keyword>